<dbReference type="InterPro" id="IPR036291">
    <property type="entry name" value="NAD(P)-bd_dom_sf"/>
</dbReference>
<name>A0A212KD97_9PROT</name>
<proteinExistence type="predicted"/>
<dbReference type="InterPro" id="IPR051450">
    <property type="entry name" value="Gfo/Idh/MocA_Oxidoreductases"/>
</dbReference>
<dbReference type="PANTHER" id="PTHR43377:SF1">
    <property type="entry name" value="BILIVERDIN REDUCTASE A"/>
    <property type="match status" value="1"/>
</dbReference>
<organism evidence="2">
    <name type="scientific">uncultured Alphaproteobacteria bacterium</name>
    <dbReference type="NCBI Taxonomy" id="91750"/>
    <lineage>
        <taxon>Bacteria</taxon>
        <taxon>Pseudomonadati</taxon>
        <taxon>Pseudomonadota</taxon>
        <taxon>Alphaproteobacteria</taxon>
        <taxon>environmental samples</taxon>
    </lineage>
</organism>
<dbReference type="GO" id="GO:0000166">
    <property type="term" value="F:nucleotide binding"/>
    <property type="evidence" value="ECO:0007669"/>
    <property type="project" value="InterPro"/>
</dbReference>
<evidence type="ECO:0000259" key="1">
    <source>
        <dbReference type="Pfam" id="PF01408"/>
    </source>
</evidence>
<gene>
    <name evidence="2" type="ORF">KL86APRO_12659</name>
</gene>
<dbReference type="PANTHER" id="PTHR43377">
    <property type="entry name" value="BILIVERDIN REDUCTASE A"/>
    <property type="match status" value="1"/>
</dbReference>
<dbReference type="AlphaFoldDB" id="A0A212KD97"/>
<sequence length="312" mass="33601">MNILVVGAGQIGSRHVQGLAAIPRVRCVTVVDPSPESRQRTAERWRDVPGHEDKKLVLLEALPASGDFSAAILSTNATARLDLLRQAATLGIRRFLAEKLLFQSEAQWDLALDLAAAQGLEVFPNYVYRYARPWAEVRETLRGRTFSMEVSAGDIGLTTNLPHWLDLFEFLSGSPLHRLDVEKIAAIYPSKRGQGLIECSGALSGTEASGSRVHIDFSAGTAAPSCTIRTGSDWIRIDEGNAAIEGTLATPDMRMETPMVSRITSQAIPDILDGQTLLPPLAATAEMNRLLLHSLGPALGFAGGAEQAIPIT</sequence>
<dbReference type="EMBL" id="FLUO01000001">
    <property type="protein sequence ID" value="SBW09724.1"/>
    <property type="molecule type" value="Genomic_DNA"/>
</dbReference>
<feature type="domain" description="Gfo/Idh/MocA-like oxidoreductase N-terminal" evidence="1">
    <location>
        <begin position="1"/>
        <end position="125"/>
    </location>
</feature>
<accession>A0A212KD97</accession>
<reference evidence="2" key="1">
    <citation type="submission" date="2016-04" db="EMBL/GenBank/DDBJ databases">
        <authorList>
            <person name="Evans L.H."/>
            <person name="Alamgir A."/>
            <person name="Owens N."/>
            <person name="Weber N.D."/>
            <person name="Virtaneva K."/>
            <person name="Barbian K."/>
            <person name="Babar A."/>
            <person name="Rosenke K."/>
        </authorList>
    </citation>
    <scope>NUCLEOTIDE SEQUENCE</scope>
    <source>
        <strain evidence="2">86</strain>
    </source>
</reference>
<dbReference type="Pfam" id="PF01408">
    <property type="entry name" value="GFO_IDH_MocA"/>
    <property type="match status" value="1"/>
</dbReference>
<dbReference type="Gene3D" id="3.40.50.720">
    <property type="entry name" value="NAD(P)-binding Rossmann-like Domain"/>
    <property type="match status" value="1"/>
</dbReference>
<evidence type="ECO:0000313" key="2">
    <source>
        <dbReference type="EMBL" id="SBW09724.1"/>
    </source>
</evidence>
<protein>
    <recommendedName>
        <fullName evidence="1">Gfo/Idh/MocA-like oxidoreductase N-terminal domain-containing protein</fullName>
    </recommendedName>
</protein>
<dbReference type="SUPFAM" id="SSF51735">
    <property type="entry name" value="NAD(P)-binding Rossmann-fold domains"/>
    <property type="match status" value="1"/>
</dbReference>
<dbReference type="InterPro" id="IPR000683">
    <property type="entry name" value="Gfo/Idh/MocA-like_OxRdtase_N"/>
</dbReference>